<proteinExistence type="predicted"/>
<organism evidence="1">
    <name type="scientific">Salmonella enterica</name>
    <name type="common">Salmonella choleraesuis</name>
    <dbReference type="NCBI Taxonomy" id="28901"/>
    <lineage>
        <taxon>Bacteria</taxon>
        <taxon>Pseudomonadati</taxon>
        <taxon>Pseudomonadota</taxon>
        <taxon>Gammaproteobacteria</taxon>
        <taxon>Enterobacterales</taxon>
        <taxon>Enterobacteriaceae</taxon>
        <taxon>Salmonella</taxon>
    </lineage>
</organism>
<evidence type="ECO:0000313" key="1">
    <source>
        <dbReference type="EMBL" id="ECK6663060.1"/>
    </source>
</evidence>
<gene>
    <name evidence="1" type="ORF">FSC90_25455</name>
</gene>
<accession>A0A5Y6EZN1</accession>
<dbReference type="EMBL" id="AAJCRC010000175">
    <property type="protein sequence ID" value="ECK6663060.1"/>
    <property type="molecule type" value="Genomic_DNA"/>
</dbReference>
<feature type="non-terminal residue" evidence="1">
    <location>
        <position position="493"/>
    </location>
</feature>
<protein>
    <submittedName>
        <fullName evidence="1">Uncharacterized protein</fullName>
    </submittedName>
</protein>
<dbReference type="AlphaFoldDB" id="A0A5Y6EZN1"/>
<reference evidence="1" key="1">
    <citation type="submission" date="2019-08" db="EMBL/GenBank/DDBJ databases">
        <authorList>
            <consortium name="PulseNet: The National Subtyping Network for Foodborne Disease Surveillance"/>
            <person name="Tarr C.L."/>
            <person name="Trees E."/>
            <person name="Katz L.S."/>
            <person name="Carleton-Romer H.A."/>
            <person name="Stroika S."/>
            <person name="Kucerova Z."/>
            <person name="Roache K.F."/>
            <person name="Sabol A.L."/>
            <person name="Besser J."/>
            <person name="Gerner-Smidt P."/>
        </authorList>
    </citation>
    <scope>NUCLEOTIDE SEQUENCE</scope>
    <source>
        <strain evidence="1">PNUSAS086686</strain>
    </source>
</reference>
<name>A0A5Y6EZN1_SALER</name>
<sequence>MATHVFADMMHHLYQAFDLFKKDDKRRAELRNGNFSYHQSFFGKTRNTPDEEKVESGVDADGDRDDIFNSGYDDIIKKIDPKKVFNHYQRRDIFFKYEQLYNALMRIPVFSHSDNKKVAERYIHSALPPIVALDIYNTLEAGDESHLYYHIHCFLTSNHCPFEPDDTRPVYKGVQTYLRELIKRLQFSSAANLGQIKSFISNIKKGCGQNNESIKQKINLCRAKNIENMIPKKYISAHEHNLDIIEQAYLSLNLLLVFERETSAVNLLSRNYRYTVANGIGYNTSYGILCRYLYSSGYDETLIHDITLAFFKEAIWPITINIKDREFYYIQLLKRIVFSANTEYSWHHSIFLDMSSYLNHTVHSDVLKPYAKLSNIIYFLCHNKLNEAYLLLNDIDFKNLPFGYLPSAFAIIKLALKIKIKRNTIRNKTLLSLINGAMVNQSITPDHIALTKGEIEGPVVSCANNMIIMRAIKTYNCMIIKINAPDEAEPFDI</sequence>
<comment type="caution">
    <text evidence="1">The sequence shown here is derived from an EMBL/GenBank/DDBJ whole genome shotgun (WGS) entry which is preliminary data.</text>
</comment>